<keyword evidence="3" id="KW-1185">Reference proteome</keyword>
<evidence type="ECO:0000313" key="3">
    <source>
        <dbReference type="Proteomes" id="UP000199206"/>
    </source>
</evidence>
<dbReference type="PIRSF" id="PIRSF032620">
    <property type="entry name" value="UCP032620"/>
    <property type="match status" value="1"/>
</dbReference>
<protein>
    <submittedName>
        <fullName evidence="2">Predicted nucleotide-binding protein containing TIR-like domain-containing protein</fullName>
    </submittedName>
</protein>
<feature type="domain" description="CD-NTase-associated protein 12/Pycsar effector protein TIR" evidence="1">
    <location>
        <begin position="156"/>
        <end position="273"/>
    </location>
</feature>
<dbReference type="RefSeq" id="WP_093663491.1">
    <property type="nucleotide sequence ID" value="NZ_FOCF01000001.1"/>
</dbReference>
<dbReference type="Proteomes" id="UP000199206">
    <property type="component" value="Unassembled WGS sequence"/>
</dbReference>
<sequence length="300" mass="33529">MTIKSALTDLNNAVLDLQNADYNTYERPLKRLAAVLESEDLKEFTDKLRSTADFDKFVEAANQGGSMMGSASLNWPSDQQEELGLTIALIERGAGDPDWFMNFGHHYYYSGSKLIAGIRKMTSQVIIPFARDYAAYVNQHASKTALNRAQPSDFNRVFIVHGRDEAPRETVARFITNIGLEPVILHEQANRGMTITEKLIANGNVGFAVVLLTPDDVGREKSETVDNPRARQNVILELGYFVGALGRERVCALVRGSLEIPSDYMGVAYTKFDEGGGWRQELARELQAAGYEIDWNRVMR</sequence>
<proteinExistence type="predicted"/>
<accession>A0A1H7Y250</accession>
<reference evidence="3" key="1">
    <citation type="submission" date="2016-10" db="EMBL/GenBank/DDBJ databases">
        <authorList>
            <person name="Varghese N."/>
            <person name="Submissions S."/>
        </authorList>
    </citation>
    <scope>NUCLEOTIDE SEQUENCE [LARGE SCALE GENOMIC DNA]</scope>
    <source>
        <strain evidence="3">S6-262</strain>
    </source>
</reference>
<organism evidence="2 3">
    <name type="scientific">Sphingomonas gellani</name>
    <dbReference type="NCBI Taxonomy" id="1166340"/>
    <lineage>
        <taxon>Bacteria</taxon>
        <taxon>Pseudomonadati</taxon>
        <taxon>Pseudomonadota</taxon>
        <taxon>Alphaproteobacteria</taxon>
        <taxon>Sphingomonadales</taxon>
        <taxon>Sphingomonadaceae</taxon>
        <taxon>Sphingomonas</taxon>
    </lineage>
</organism>
<evidence type="ECO:0000313" key="2">
    <source>
        <dbReference type="EMBL" id="SEM39934.1"/>
    </source>
</evidence>
<dbReference type="InterPro" id="IPR019302">
    <property type="entry name" value="CAP12/PCTIR_TIR_dom"/>
</dbReference>
<dbReference type="STRING" id="1166340.SAMN05192583_0048"/>
<dbReference type="EMBL" id="FOCF01000001">
    <property type="protein sequence ID" value="SEM39934.1"/>
    <property type="molecule type" value="Genomic_DNA"/>
</dbReference>
<evidence type="ECO:0000259" key="1">
    <source>
        <dbReference type="Pfam" id="PF10137"/>
    </source>
</evidence>
<gene>
    <name evidence="2" type="ORF">SAMN05192583_0048</name>
</gene>
<dbReference type="OrthoDB" id="5497289at2"/>
<dbReference type="GO" id="GO:0050135">
    <property type="term" value="F:NADP+ nucleosidase activity"/>
    <property type="evidence" value="ECO:0007669"/>
    <property type="project" value="InterPro"/>
</dbReference>
<dbReference type="InterPro" id="IPR014571">
    <property type="entry name" value="UCP032620"/>
</dbReference>
<name>A0A1H7Y250_9SPHN</name>
<dbReference type="AlphaFoldDB" id="A0A1H7Y250"/>
<dbReference type="Pfam" id="PF10137">
    <property type="entry name" value="CAP12-PCTIR_TIR"/>
    <property type="match status" value="1"/>
</dbReference>